<keyword evidence="3" id="KW-0067">ATP-binding</keyword>
<dbReference type="GO" id="GO:0005524">
    <property type="term" value="F:ATP binding"/>
    <property type="evidence" value="ECO:0007669"/>
    <property type="project" value="UniProtKB-KW"/>
</dbReference>
<dbReference type="Pfam" id="PF00005">
    <property type="entry name" value="ABC_tran"/>
    <property type="match status" value="2"/>
</dbReference>
<dbReference type="InterPro" id="IPR003593">
    <property type="entry name" value="AAA+_ATPase"/>
</dbReference>
<feature type="compositionally biased region" description="Acidic residues" evidence="4">
    <location>
        <begin position="73"/>
        <end position="85"/>
    </location>
</feature>
<evidence type="ECO:0000256" key="4">
    <source>
        <dbReference type="SAM" id="MobiDB-lite"/>
    </source>
</evidence>
<feature type="domain" description="ABC transporter" evidence="5">
    <location>
        <begin position="138"/>
        <end position="393"/>
    </location>
</feature>
<name>A0A9W6ZH14_9STRA</name>
<keyword evidence="2" id="KW-0547">Nucleotide-binding</keyword>
<dbReference type="PROSITE" id="PS50893">
    <property type="entry name" value="ABC_TRANSPORTER_2"/>
    <property type="match status" value="2"/>
</dbReference>
<accession>A0A9W6ZH14</accession>
<feature type="region of interest" description="Disordered" evidence="4">
    <location>
        <begin position="730"/>
        <end position="768"/>
    </location>
</feature>
<dbReference type="SMART" id="SM00382">
    <property type="entry name" value="AAA"/>
    <property type="match status" value="2"/>
</dbReference>
<dbReference type="InterPro" id="IPR017871">
    <property type="entry name" value="ABC_transporter-like_CS"/>
</dbReference>
<dbReference type="GO" id="GO:0016887">
    <property type="term" value="F:ATP hydrolysis activity"/>
    <property type="evidence" value="ECO:0007669"/>
    <property type="project" value="InterPro"/>
</dbReference>
<dbReference type="CDD" id="cd03221">
    <property type="entry name" value="ABCF_EF-3"/>
    <property type="match status" value="2"/>
</dbReference>
<proteinExistence type="predicted"/>
<feature type="compositionally biased region" description="Pro residues" evidence="4">
    <location>
        <begin position="58"/>
        <end position="70"/>
    </location>
</feature>
<dbReference type="PROSITE" id="PS00211">
    <property type="entry name" value="ABC_TRANSPORTER_1"/>
    <property type="match status" value="1"/>
</dbReference>
<dbReference type="InterPro" id="IPR003439">
    <property type="entry name" value="ABC_transporter-like_ATP-bd"/>
</dbReference>
<comment type="caution">
    <text evidence="6">The sequence shown here is derived from an EMBL/GenBank/DDBJ whole genome shotgun (WGS) entry which is preliminary data.</text>
</comment>
<dbReference type="PANTHER" id="PTHR19211:SF14">
    <property type="entry name" value="ATP-BINDING CASSETTE SUB-FAMILY F MEMBER 1"/>
    <property type="match status" value="1"/>
</dbReference>
<dbReference type="FunFam" id="3.40.50.300:FF:000011">
    <property type="entry name" value="Putative ABC transporter ATP-binding component"/>
    <property type="match status" value="1"/>
</dbReference>
<dbReference type="InterPro" id="IPR050611">
    <property type="entry name" value="ABCF"/>
</dbReference>
<evidence type="ECO:0000256" key="2">
    <source>
        <dbReference type="ARBA" id="ARBA00022741"/>
    </source>
</evidence>
<evidence type="ECO:0000256" key="3">
    <source>
        <dbReference type="ARBA" id="ARBA00022840"/>
    </source>
</evidence>
<organism evidence="6 7">
    <name type="scientific">Triparma retinervis</name>
    <dbReference type="NCBI Taxonomy" id="2557542"/>
    <lineage>
        <taxon>Eukaryota</taxon>
        <taxon>Sar</taxon>
        <taxon>Stramenopiles</taxon>
        <taxon>Ochrophyta</taxon>
        <taxon>Bolidophyceae</taxon>
        <taxon>Parmales</taxon>
        <taxon>Triparmaceae</taxon>
        <taxon>Triparma</taxon>
    </lineage>
</organism>
<gene>
    <name evidence="6" type="ORF">TrRE_jg4628</name>
</gene>
<keyword evidence="1" id="KW-0677">Repeat</keyword>
<dbReference type="EMBL" id="BRXZ01001945">
    <property type="protein sequence ID" value="GMH50409.1"/>
    <property type="molecule type" value="Genomic_DNA"/>
</dbReference>
<dbReference type="OrthoDB" id="2110130at2759"/>
<dbReference type="SUPFAM" id="SSF52540">
    <property type="entry name" value="P-loop containing nucleoside triphosphate hydrolases"/>
    <property type="match status" value="2"/>
</dbReference>
<sequence>MEAIISELKAGGAGEILDYLIGLVTDVDEDDKGGIIEVLLAHGCSESTVQDWMQQAQVPPPTIPPKPPRPTTNEEEEEEDEEEEEIEELQKSLDGCDSFSSAWADFKSGGGEVWGGRGMGGRGVRRHFQCLSSRSDSVHIYNLNISFAGKDLIVDSELQLTKGKRYALLGRNGTGKSSLLKRIVTKSLPGFPLHMQVAYLSQEPTPPSKEASERSALENLLNGVMRKRKVKLEEERVFVEEQLDSHDTPSTEVLERLDEISLELDEVSSYAARETCKEILSDLGFDEERMNANVSTLSGGWRMRVELAAALVAKCDLLIMDEPSNHLDLRAVLYLERRLCSMGCTMLIVSHDRGFVNAVADKIILLGNSTLTPFNGTLEEFEQRSWEKAAAHDQRLDARVRQETAAQKSTERMHKKARGKKGINDNMVRAAKAKEKKIERIGLYREDGKAYKTKSLSKLDEKYILLPEKITAVRASKQEMFKFPQPAAVPSKSDDVLISFEDVSVQRGGKRRVILDHVTLQLTPGMRVAVVGDNGSGKTTLLRAITNSLESESVVKGDRKVKQGVKVAIVSQHHAEELMKERARTDESACELLARKFESSELDARGMLGRFGITGKAACQPLKSLSGGQRVRVSLAYISWNAPDVYLFDEITNHCDMSALDALASALNNFAGAIIIVSHNRAFLGACCNELWEVSGGSVRVSKSEDDADGFSELFAKYSNRVLSGTGGVKTESSFVNSKTSSHAKSLDKKRADKKTKGLSGKERGGFI</sequence>
<dbReference type="Proteomes" id="UP001165082">
    <property type="component" value="Unassembled WGS sequence"/>
</dbReference>
<dbReference type="AlphaFoldDB" id="A0A9W6ZH14"/>
<reference evidence="6" key="1">
    <citation type="submission" date="2022-07" db="EMBL/GenBank/DDBJ databases">
        <title>Genome analysis of Parmales, a sister group of diatoms, reveals the evolutionary specialization of diatoms from phago-mixotrophs to photoautotrophs.</title>
        <authorList>
            <person name="Ban H."/>
            <person name="Sato S."/>
            <person name="Yoshikawa S."/>
            <person name="Kazumasa Y."/>
            <person name="Nakamura Y."/>
            <person name="Ichinomiya M."/>
            <person name="Saitoh K."/>
            <person name="Sato N."/>
            <person name="Blanc-Mathieu R."/>
            <person name="Endo H."/>
            <person name="Kuwata A."/>
            <person name="Ogata H."/>
        </authorList>
    </citation>
    <scope>NUCLEOTIDE SEQUENCE</scope>
</reference>
<evidence type="ECO:0000313" key="6">
    <source>
        <dbReference type="EMBL" id="GMH50409.1"/>
    </source>
</evidence>
<protein>
    <recommendedName>
        <fullName evidence="5">ABC transporter domain-containing protein</fullName>
    </recommendedName>
</protein>
<feature type="domain" description="ABC transporter" evidence="5">
    <location>
        <begin position="498"/>
        <end position="721"/>
    </location>
</feature>
<dbReference type="Gene3D" id="3.40.50.300">
    <property type="entry name" value="P-loop containing nucleotide triphosphate hydrolases"/>
    <property type="match status" value="2"/>
</dbReference>
<feature type="compositionally biased region" description="Polar residues" evidence="4">
    <location>
        <begin position="731"/>
        <end position="744"/>
    </location>
</feature>
<evidence type="ECO:0000256" key="1">
    <source>
        <dbReference type="ARBA" id="ARBA00022737"/>
    </source>
</evidence>
<feature type="region of interest" description="Disordered" evidence="4">
    <location>
        <begin position="57"/>
        <end position="85"/>
    </location>
</feature>
<keyword evidence="7" id="KW-1185">Reference proteome</keyword>
<dbReference type="InterPro" id="IPR027417">
    <property type="entry name" value="P-loop_NTPase"/>
</dbReference>
<evidence type="ECO:0000313" key="7">
    <source>
        <dbReference type="Proteomes" id="UP001165082"/>
    </source>
</evidence>
<evidence type="ECO:0000259" key="5">
    <source>
        <dbReference type="PROSITE" id="PS50893"/>
    </source>
</evidence>
<dbReference type="PANTHER" id="PTHR19211">
    <property type="entry name" value="ATP-BINDING TRANSPORT PROTEIN-RELATED"/>
    <property type="match status" value="1"/>
</dbReference>